<dbReference type="GO" id="GO:0005524">
    <property type="term" value="F:ATP binding"/>
    <property type="evidence" value="ECO:0007669"/>
    <property type="project" value="InterPro"/>
</dbReference>
<dbReference type="GO" id="GO:0006508">
    <property type="term" value="P:proteolysis"/>
    <property type="evidence" value="ECO:0007669"/>
    <property type="project" value="InterPro"/>
</dbReference>
<evidence type="ECO:0000313" key="3">
    <source>
        <dbReference type="EMBL" id="KKS23592.1"/>
    </source>
</evidence>
<evidence type="ECO:0000256" key="1">
    <source>
        <dbReference type="SAM" id="Phobius"/>
    </source>
</evidence>
<dbReference type="GO" id="GO:0008233">
    <property type="term" value="F:peptidase activity"/>
    <property type="evidence" value="ECO:0007669"/>
    <property type="project" value="InterPro"/>
</dbReference>
<keyword evidence="1" id="KW-0812">Transmembrane</keyword>
<protein>
    <recommendedName>
        <fullName evidence="2">Peptidase C39 domain-containing protein</fullName>
    </recommendedName>
</protein>
<feature type="domain" description="Peptidase C39" evidence="2">
    <location>
        <begin position="36"/>
        <end position="159"/>
    </location>
</feature>
<name>A0A0G0XGR2_9BACT</name>
<evidence type="ECO:0000259" key="2">
    <source>
        <dbReference type="Pfam" id="PF03412"/>
    </source>
</evidence>
<evidence type="ECO:0000313" key="4">
    <source>
        <dbReference type="Proteomes" id="UP000033856"/>
    </source>
</evidence>
<dbReference type="GO" id="GO:0016020">
    <property type="term" value="C:membrane"/>
    <property type="evidence" value="ECO:0007669"/>
    <property type="project" value="InterPro"/>
</dbReference>
<dbReference type="Pfam" id="PF03412">
    <property type="entry name" value="Peptidase_C39"/>
    <property type="match status" value="1"/>
</dbReference>
<dbReference type="InterPro" id="IPR005074">
    <property type="entry name" value="Peptidase_C39"/>
</dbReference>
<keyword evidence="1" id="KW-0472">Membrane</keyword>
<feature type="transmembrane region" description="Helical" evidence="1">
    <location>
        <begin position="12"/>
        <end position="35"/>
    </location>
</feature>
<gene>
    <name evidence="3" type="ORF">UU83_C0046G0002</name>
</gene>
<dbReference type="Gene3D" id="3.90.70.10">
    <property type="entry name" value="Cysteine proteinases"/>
    <property type="match status" value="1"/>
</dbReference>
<accession>A0A0G0XGR2</accession>
<reference evidence="3 4" key="1">
    <citation type="journal article" date="2015" name="Nature">
        <title>rRNA introns, odd ribosomes, and small enigmatic genomes across a large radiation of phyla.</title>
        <authorList>
            <person name="Brown C.T."/>
            <person name="Hug L.A."/>
            <person name="Thomas B.C."/>
            <person name="Sharon I."/>
            <person name="Castelle C.J."/>
            <person name="Singh A."/>
            <person name="Wilkins M.J."/>
            <person name="Williams K.H."/>
            <person name="Banfield J.F."/>
        </authorList>
    </citation>
    <scope>NUCLEOTIDE SEQUENCE [LARGE SCALE GENOMIC DNA]</scope>
</reference>
<comment type="caution">
    <text evidence="3">The sequence shown here is derived from an EMBL/GenBank/DDBJ whole genome shotgun (WGS) entry which is preliminary data.</text>
</comment>
<keyword evidence="1" id="KW-1133">Transmembrane helix</keyword>
<dbReference type="Proteomes" id="UP000033856">
    <property type="component" value="Unassembled WGS sequence"/>
</dbReference>
<dbReference type="AlphaFoldDB" id="A0A0G0XGR2"/>
<sequence>MNGKTTQAKTFFVNFAFIIMVCFDEGIMQLLGYAYKQRNDWTCGPAVARVILHASGVRKDIRGITKELRTTREGTGNAHFLRLLKKHNLRYFAKENATVADIKKCLKRHLVVVAYWIPAHKESHYSIVKKINSKRIYFHDTWFGSNHSYSIKYFLKNWRDNEAYRWMLAVKK</sequence>
<organism evidence="3 4">
    <name type="scientific">Candidatus Jorgensenbacteria bacterium GW2011_GWF2_41_8</name>
    <dbReference type="NCBI Taxonomy" id="1618667"/>
    <lineage>
        <taxon>Bacteria</taxon>
        <taxon>Candidatus Joergenseniibacteriota</taxon>
    </lineage>
</organism>
<dbReference type="EMBL" id="LCCD01000046">
    <property type="protein sequence ID" value="KKS23592.1"/>
    <property type="molecule type" value="Genomic_DNA"/>
</dbReference>
<proteinExistence type="predicted"/>